<sequence length="173" mass="17777">MTRRILPALAATLALGLPAAAQAQEISAAIHDRAGEVMGGATATRTASGIMMIQISLVDAPAGVHGVHIHEVGDCSDEDFTSAGGHIAGDAEHGVFSPDGPHPGDLPNLHANLEGEATVTYFNHLLTFDMLTDGDGAAIVIHEGDDNYAEQPSGGSGERLGCGVFRSLDEVVE</sequence>
<dbReference type="Gene3D" id="2.60.40.200">
    <property type="entry name" value="Superoxide dismutase, copper/zinc binding domain"/>
    <property type="match status" value="1"/>
</dbReference>
<dbReference type="AlphaFoldDB" id="A0A6B2K511"/>
<dbReference type="RefSeq" id="WP_163894211.1">
    <property type="nucleotide sequence ID" value="NZ_JAAFYS010000003.1"/>
</dbReference>
<feature type="signal peptide" evidence="2">
    <location>
        <begin position="1"/>
        <end position="23"/>
    </location>
</feature>
<evidence type="ECO:0000256" key="2">
    <source>
        <dbReference type="SAM" id="SignalP"/>
    </source>
</evidence>
<gene>
    <name evidence="4" type="ORF">GZA08_12660</name>
</gene>
<evidence type="ECO:0000313" key="5">
    <source>
        <dbReference type="Proteomes" id="UP000474757"/>
    </source>
</evidence>
<protein>
    <submittedName>
        <fullName evidence="4">Superoxide dismutase family protein</fullName>
    </submittedName>
</protein>
<evidence type="ECO:0000313" key="4">
    <source>
        <dbReference type="EMBL" id="NDV01816.1"/>
    </source>
</evidence>
<proteinExistence type="inferred from homology"/>
<dbReference type="InterPro" id="IPR001424">
    <property type="entry name" value="SOD_Cu_Zn_dom"/>
</dbReference>
<name>A0A6B2K511_9RHOB</name>
<dbReference type="PANTHER" id="PTHR10003">
    <property type="entry name" value="SUPEROXIDE DISMUTASE CU-ZN -RELATED"/>
    <property type="match status" value="1"/>
</dbReference>
<feature type="chain" id="PRO_5025680595" evidence="2">
    <location>
        <begin position="24"/>
        <end position="173"/>
    </location>
</feature>
<dbReference type="GO" id="GO:0006801">
    <property type="term" value="P:superoxide metabolic process"/>
    <property type="evidence" value="ECO:0007669"/>
    <property type="project" value="InterPro"/>
</dbReference>
<dbReference type="GO" id="GO:0005507">
    <property type="term" value="F:copper ion binding"/>
    <property type="evidence" value="ECO:0007669"/>
    <property type="project" value="InterPro"/>
</dbReference>
<feature type="domain" description="Superoxide dismutase copper/zinc binding" evidence="3">
    <location>
        <begin position="39"/>
        <end position="164"/>
    </location>
</feature>
<accession>A0A6B2K511</accession>
<dbReference type="InterPro" id="IPR036423">
    <property type="entry name" value="SOD-like_Cu/Zn_dom_sf"/>
</dbReference>
<dbReference type="Pfam" id="PF00080">
    <property type="entry name" value="Sod_Cu"/>
    <property type="match status" value="1"/>
</dbReference>
<evidence type="ECO:0000256" key="1">
    <source>
        <dbReference type="ARBA" id="ARBA00010457"/>
    </source>
</evidence>
<dbReference type="Proteomes" id="UP000474757">
    <property type="component" value="Unassembled WGS sequence"/>
</dbReference>
<dbReference type="InterPro" id="IPR024134">
    <property type="entry name" value="SOD_Cu/Zn_/chaperone"/>
</dbReference>
<dbReference type="EMBL" id="JAAGAB010000003">
    <property type="protein sequence ID" value="NDV01816.1"/>
    <property type="molecule type" value="Genomic_DNA"/>
</dbReference>
<organism evidence="4 5">
    <name type="scientific">Pseudoroseicyclus tamaricis</name>
    <dbReference type="NCBI Taxonomy" id="2705421"/>
    <lineage>
        <taxon>Bacteria</taxon>
        <taxon>Pseudomonadati</taxon>
        <taxon>Pseudomonadota</taxon>
        <taxon>Alphaproteobacteria</taxon>
        <taxon>Rhodobacterales</taxon>
        <taxon>Paracoccaceae</taxon>
        <taxon>Pseudoroseicyclus</taxon>
    </lineage>
</organism>
<comment type="caution">
    <text evidence="4">The sequence shown here is derived from an EMBL/GenBank/DDBJ whole genome shotgun (WGS) entry which is preliminary data.</text>
</comment>
<keyword evidence="5" id="KW-1185">Reference proteome</keyword>
<evidence type="ECO:0000259" key="3">
    <source>
        <dbReference type="Pfam" id="PF00080"/>
    </source>
</evidence>
<reference evidence="4 5" key="1">
    <citation type="submission" date="2020-02" db="EMBL/GenBank/DDBJ databases">
        <title>Pseudoroseicyclus tamarix, sp. nov., isolated from offshore sediment of a Tamarix chinensis forest.</title>
        <authorList>
            <person name="Gai Y."/>
        </authorList>
    </citation>
    <scope>NUCLEOTIDE SEQUENCE [LARGE SCALE GENOMIC DNA]</scope>
    <source>
        <strain evidence="4 5">CLL3-39</strain>
    </source>
</reference>
<dbReference type="SUPFAM" id="SSF49329">
    <property type="entry name" value="Cu,Zn superoxide dismutase-like"/>
    <property type="match status" value="1"/>
</dbReference>
<keyword evidence="2" id="KW-0732">Signal</keyword>
<comment type="similarity">
    <text evidence="1">Belongs to the Cu-Zn superoxide dismutase family.</text>
</comment>